<dbReference type="EMBL" id="BMWW01000005">
    <property type="protein sequence ID" value="GGY94545.1"/>
    <property type="molecule type" value="Genomic_DNA"/>
</dbReference>
<evidence type="ECO:0000313" key="1">
    <source>
        <dbReference type="EMBL" id="GGY94545.1"/>
    </source>
</evidence>
<reference evidence="1" key="1">
    <citation type="journal article" date="2014" name="Int. J. Syst. Evol. Microbiol.">
        <title>Complete genome sequence of Corynebacterium casei LMG S-19264T (=DSM 44701T), isolated from a smear-ripened cheese.</title>
        <authorList>
            <consortium name="US DOE Joint Genome Institute (JGI-PGF)"/>
            <person name="Walter F."/>
            <person name="Albersmeier A."/>
            <person name="Kalinowski J."/>
            <person name="Ruckert C."/>
        </authorList>
    </citation>
    <scope>NUCLEOTIDE SEQUENCE</scope>
    <source>
        <strain evidence="1">KCTC 12344</strain>
    </source>
</reference>
<dbReference type="Pfam" id="PF16137">
    <property type="entry name" value="DUF4845"/>
    <property type="match status" value="1"/>
</dbReference>
<dbReference type="AlphaFoldDB" id="A0A4P7BBK0"/>
<organism evidence="1 4">
    <name type="scientific">Pseudoduganella plicata</name>
    <dbReference type="NCBI Taxonomy" id="321984"/>
    <lineage>
        <taxon>Bacteria</taxon>
        <taxon>Pseudomonadati</taxon>
        <taxon>Pseudomonadota</taxon>
        <taxon>Betaproteobacteria</taxon>
        <taxon>Burkholderiales</taxon>
        <taxon>Oxalobacteraceae</taxon>
        <taxon>Telluria group</taxon>
        <taxon>Pseudoduganella</taxon>
    </lineage>
</organism>
<reference evidence="2 3" key="2">
    <citation type="submission" date="2019-03" db="EMBL/GenBank/DDBJ databases">
        <title>Draft Genome Sequences of Six Type Strains of the Genus Massilia.</title>
        <authorList>
            <person name="Miess H."/>
            <person name="Frediansyhah A."/>
            <person name="Gross H."/>
        </authorList>
    </citation>
    <scope>NUCLEOTIDE SEQUENCE [LARGE SCALE GENOMIC DNA]</scope>
    <source>
        <strain evidence="2 3">DSM 17505</strain>
    </source>
</reference>
<gene>
    <name evidence="2" type="ORF">E1742_06585</name>
    <name evidence="1" type="ORF">GCM10007388_29720</name>
</gene>
<dbReference type="EMBL" id="CP038026">
    <property type="protein sequence ID" value="QBQ35854.1"/>
    <property type="molecule type" value="Genomic_DNA"/>
</dbReference>
<evidence type="ECO:0000313" key="3">
    <source>
        <dbReference type="Proteomes" id="UP000294359"/>
    </source>
</evidence>
<dbReference type="Proteomes" id="UP000294359">
    <property type="component" value="Chromosome"/>
</dbReference>
<dbReference type="OrthoDB" id="9133279at2"/>
<dbReference type="RefSeq" id="WP_134384091.1">
    <property type="nucleotide sequence ID" value="NZ_BMWW01000005.1"/>
</dbReference>
<keyword evidence="3" id="KW-1185">Reference proteome</keyword>
<reference evidence="1" key="3">
    <citation type="submission" date="2022-12" db="EMBL/GenBank/DDBJ databases">
        <authorList>
            <person name="Sun Q."/>
            <person name="Kim S."/>
        </authorList>
    </citation>
    <scope>NUCLEOTIDE SEQUENCE</scope>
    <source>
        <strain evidence="1">KCTC 12344</strain>
    </source>
</reference>
<evidence type="ECO:0000313" key="4">
    <source>
        <dbReference type="Proteomes" id="UP000619512"/>
    </source>
</evidence>
<name>A0A4P7BBK0_9BURK</name>
<sequence length="126" mass="13455">MPILRNRQRGISLTGLIAALVVLGIAGLLAMRILPAYAEYRAVSSAIVKAKAAGSTPQEVRASFDRSAEANYITSIAGRDLTVERIDGEQQVSFAYDRKIHLVGPASLLLEYSGSTARNVPAARAE</sequence>
<protein>
    <submittedName>
        <fullName evidence="2">DUF4845 domain-containing protein</fullName>
    </submittedName>
</protein>
<dbReference type="Proteomes" id="UP000619512">
    <property type="component" value="Unassembled WGS sequence"/>
</dbReference>
<dbReference type="InterPro" id="IPR032314">
    <property type="entry name" value="DUF4845"/>
</dbReference>
<accession>A0A4P7BBK0</accession>
<proteinExistence type="predicted"/>
<evidence type="ECO:0000313" key="2">
    <source>
        <dbReference type="EMBL" id="QBQ35854.1"/>
    </source>
</evidence>